<evidence type="ECO:0000259" key="5">
    <source>
        <dbReference type="PROSITE" id="PS51782"/>
    </source>
</evidence>
<dbReference type="Gene3D" id="3.10.350.10">
    <property type="entry name" value="LysM domain"/>
    <property type="match status" value="1"/>
</dbReference>
<dbReference type="InterPro" id="IPR002901">
    <property type="entry name" value="MGlyc_endo_b_GlcNAc-like_dom"/>
</dbReference>
<evidence type="ECO:0000256" key="2">
    <source>
        <dbReference type="ARBA" id="ARBA00022638"/>
    </source>
</evidence>
<organism evidence="6 7">
    <name type="scientific">Psychroflexus longus</name>
    <dbReference type="NCBI Taxonomy" id="2873596"/>
    <lineage>
        <taxon>Bacteria</taxon>
        <taxon>Pseudomonadati</taxon>
        <taxon>Bacteroidota</taxon>
        <taxon>Flavobacteriia</taxon>
        <taxon>Flavobacteriales</taxon>
        <taxon>Flavobacteriaceae</taxon>
        <taxon>Psychroflexus</taxon>
    </lineage>
</organism>
<dbReference type="PANTHER" id="PTHR33308">
    <property type="entry name" value="PEPTIDOGLYCAN HYDROLASE FLGJ"/>
    <property type="match status" value="1"/>
</dbReference>
<name>A0ABS7XI66_9FLAO</name>
<evidence type="ECO:0000313" key="7">
    <source>
        <dbReference type="Proteomes" id="UP001199314"/>
    </source>
</evidence>
<dbReference type="EMBL" id="JAIQZE010000003">
    <property type="protein sequence ID" value="MBZ9778194.1"/>
    <property type="molecule type" value="Genomic_DNA"/>
</dbReference>
<evidence type="ECO:0000256" key="4">
    <source>
        <dbReference type="ARBA" id="ARBA00032108"/>
    </source>
</evidence>
<dbReference type="Gene3D" id="1.10.530.10">
    <property type="match status" value="1"/>
</dbReference>
<dbReference type="PROSITE" id="PS51782">
    <property type="entry name" value="LYSM"/>
    <property type="match status" value="1"/>
</dbReference>
<dbReference type="SMART" id="SM00257">
    <property type="entry name" value="LysM"/>
    <property type="match status" value="1"/>
</dbReference>
<evidence type="ECO:0000256" key="1">
    <source>
        <dbReference type="ARBA" id="ARBA00022529"/>
    </source>
</evidence>
<dbReference type="PANTHER" id="PTHR33308:SF9">
    <property type="entry name" value="PEPTIDOGLYCAN HYDROLASE FLGJ"/>
    <property type="match status" value="1"/>
</dbReference>
<dbReference type="InterPro" id="IPR051056">
    <property type="entry name" value="Glycosyl_Hydrolase_73"/>
</dbReference>
<gene>
    <name evidence="6" type="ORF">LB452_04590</name>
</gene>
<dbReference type="RefSeq" id="WP_224460549.1">
    <property type="nucleotide sequence ID" value="NZ_JAIQZE010000003.1"/>
</dbReference>
<sequence>MKYTFAFSFLFLIIMMSCGTSKKTKTALVEKNRDQYSKSQIEKKQSQPYRYVDLEDHLDDDIQDVDLSNLNAVELYIYNYAGIAQEEMRLYGIPASITIAQGILESGSGNGNLTQRSNNHFGIKCNGWEWEKVYHDDDEAQECFRKYIDPQYSFRDHSLFLFERTRYSFLFDYDSDDYKAWARGLRKAGYATDPRYPEKLISLIERYQLNEFDRAVLGKSANIPLPKPKRLISTGTEYYNVKKGDTLYNISEKFGISVEELKVINKLGHDLIQIGQQLKVKN</sequence>
<dbReference type="PROSITE" id="PS51257">
    <property type="entry name" value="PROKAR_LIPOPROTEIN"/>
    <property type="match status" value="1"/>
</dbReference>
<dbReference type="Pfam" id="PF01832">
    <property type="entry name" value="Glucosaminidase"/>
    <property type="match status" value="1"/>
</dbReference>
<dbReference type="Pfam" id="PF01476">
    <property type="entry name" value="LysM"/>
    <property type="match status" value="1"/>
</dbReference>
<keyword evidence="3" id="KW-0378">Hydrolase</keyword>
<keyword evidence="7" id="KW-1185">Reference proteome</keyword>
<dbReference type="CDD" id="cd00118">
    <property type="entry name" value="LysM"/>
    <property type="match status" value="1"/>
</dbReference>
<accession>A0ABS7XI66</accession>
<dbReference type="InterPro" id="IPR036779">
    <property type="entry name" value="LysM_dom_sf"/>
</dbReference>
<keyword evidence="2" id="KW-0081">Bacteriolytic enzyme</keyword>
<dbReference type="SMART" id="SM00047">
    <property type="entry name" value="LYZ2"/>
    <property type="match status" value="1"/>
</dbReference>
<dbReference type="Proteomes" id="UP001199314">
    <property type="component" value="Unassembled WGS sequence"/>
</dbReference>
<feature type="domain" description="LysM" evidence="5">
    <location>
        <begin position="237"/>
        <end position="280"/>
    </location>
</feature>
<dbReference type="SUPFAM" id="SSF54106">
    <property type="entry name" value="LysM domain"/>
    <property type="match status" value="1"/>
</dbReference>
<evidence type="ECO:0000313" key="6">
    <source>
        <dbReference type="EMBL" id="MBZ9778194.1"/>
    </source>
</evidence>
<dbReference type="InterPro" id="IPR018392">
    <property type="entry name" value="LysM"/>
</dbReference>
<proteinExistence type="predicted"/>
<protein>
    <recommendedName>
        <fullName evidence="4">Peptidoglycan hydrolase</fullName>
    </recommendedName>
</protein>
<evidence type="ECO:0000256" key="3">
    <source>
        <dbReference type="ARBA" id="ARBA00022801"/>
    </source>
</evidence>
<keyword evidence="1" id="KW-0929">Antimicrobial</keyword>
<reference evidence="7" key="1">
    <citation type="submission" date="2023-07" db="EMBL/GenBank/DDBJ databases">
        <title>Novel species isolated from saline lakes on Tibetan Plateau.</title>
        <authorList>
            <person name="Lu H."/>
        </authorList>
    </citation>
    <scope>NUCLEOTIDE SEQUENCE [LARGE SCALE GENOMIC DNA]</scope>
    <source>
        <strain evidence="7">CAK8W</strain>
    </source>
</reference>
<comment type="caution">
    <text evidence="6">The sequence shown here is derived from an EMBL/GenBank/DDBJ whole genome shotgun (WGS) entry which is preliminary data.</text>
</comment>